<dbReference type="InterPro" id="IPR023543">
    <property type="entry name" value="rRNA_ssu_MeTfrase_C"/>
</dbReference>
<dbReference type="RefSeq" id="WP_007104702.1">
    <property type="nucleotide sequence ID" value="NZ_BAER01000045.1"/>
</dbReference>
<dbReference type="Pfam" id="PF08468">
    <property type="entry name" value="MTS_N"/>
    <property type="match status" value="1"/>
</dbReference>
<keyword evidence="10" id="KW-1185">Reference proteome</keyword>
<accession>K6ZVV2</accession>
<evidence type="ECO:0000256" key="2">
    <source>
        <dbReference type="ARBA" id="ARBA00022552"/>
    </source>
</evidence>
<protein>
    <recommendedName>
        <fullName evidence="6">Ribosomal RNA small subunit methyltransferase C</fullName>
        <ecNumber evidence="6">2.1.1.172</ecNumber>
    </recommendedName>
    <alternativeName>
        <fullName evidence="6">16S rRNA m2G1207 methyltransferase</fullName>
    </alternativeName>
    <alternativeName>
        <fullName evidence="6">rRNA (guanine-N(2)-)-methyltransferase RsmC</fullName>
    </alternativeName>
</protein>
<evidence type="ECO:0000256" key="4">
    <source>
        <dbReference type="ARBA" id="ARBA00022679"/>
    </source>
</evidence>
<dbReference type="InterPro" id="IPR046977">
    <property type="entry name" value="RsmC/RlmG"/>
</dbReference>
<evidence type="ECO:0000313" key="10">
    <source>
        <dbReference type="Proteomes" id="UP000006322"/>
    </source>
</evidence>
<dbReference type="Pfam" id="PF05175">
    <property type="entry name" value="MTS"/>
    <property type="match status" value="1"/>
</dbReference>
<evidence type="ECO:0000259" key="8">
    <source>
        <dbReference type="Pfam" id="PF08468"/>
    </source>
</evidence>
<evidence type="ECO:0000313" key="9">
    <source>
        <dbReference type="EMBL" id="GAC32918.1"/>
    </source>
</evidence>
<dbReference type="InterPro" id="IPR007848">
    <property type="entry name" value="Small_mtfrase_dom"/>
</dbReference>
<dbReference type="InterPro" id="IPR013675">
    <property type="entry name" value="Mtase_sm_N"/>
</dbReference>
<dbReference type="GO" id="GO:0005737">
    <property type="term" value="C:cytoplasm"/>
    <property type="evidence" value="ECO:0007669"/>
    <property type="project" value="UniProtKB-SubCell"/>
</dbReference>
<dbReference type="Gene3D" id="3.40.50.150">
    <property type="entry name" value="Vaccinia Virus protein VP39"/>
    <property type="match status" value="2"/>
</dbReference>
<reference evidence="10" key="1">
    <citation type="journal article" date="2014" name="Environ. Microbiol.">
        <title>Comparative genomics of the marine bacterial genus Glaciecola reveals the high degree of genomic diversity and genomic characteristic for cold adaptation.</title>
        <authorList>
            <person name="Qin Q.L."/>
            <person name="Xie B.B."/>
            <person name="Yu Y."/>
            <person name="Shu Y.L."/>
            <person name="Rong J.C."/>
            <person name="Zhang Y.J."/>
            <person name="Zhao D.L."/>
            <person name="Chen X.L."/>
            <person name="Zhang X.Y."/>
            <person name="Chen B."/>
            <person name="Zhou B.C."/>
            <person name="Zhang Y.Z."/>
        </authorList>
    </citation>
    <scope>NUCLEOTIDE SEQUENCE [LARGE SCALE GENOMIC DNA]</scope>
    <source>
        <strain evidence="10">LMG 21857</strain>
    </source>
</reference>
<dbReference type="OrthoDB" id="9816072at2"/>
<keyword evidence="4 6" id="KW-0808">Transferase</keyword>
<comment type="caution">
    <text evidence="9">The sequence shown here is derived from an EMBL/GenBank/DDBJ whole genome shotgun (WGS) entry which is preliminary data.</text>
</comment>
<dbReference type="EC" id="2.1.1.172" evidence="6"/>
<dbReference type="PANTHER" id="PTHR47816:SF4">
    <property type="entry name" value="RIBOSOMAL RNA SMALL SUBUNIT METHYLTRANSFERASE C"/>
    <property type="match status" value="1"/>
</dbReference>
<keyword evidence="2 6" id="KW-0698">rRNA processing</keyword>
<keyword evidence="5 6" id="KW-0949">S-adenosyl-L-methionine</keyword>
<sequence>MLTPASQVLLRSAELLAQGKWLIVNPTDGYVFSELDNPDVHGFHQFFDIYEQSTALAKGHGREGQHQFAAAYESEMKFDGAVLYLPKAKAHGQMLLANIAACLKPGATLLVVGENKGGIKSVAKLLTAYSDSVNKIDTARHCAMFAAIIAKPIGAFDITKWTSVSEHQVADIGFKVCSLPGVFSHGELDPGTELLLASIERVVSGRVLDFACGAGIIGCFVGLKNPKCQVVMSDVSALAIYCSQQSAKLNELSVQVIPSNGLRSLSGKFAQVFTNPPFHTGIKTDYSVTESFMQQLKGNLQDTGSLILVANKFLRYADELGKQFKSVHALAETSKFSVYCCRR</sequence>
<dbReference type="InterPro" id="IPR029063">
    <property type="entry name" value="SAM-dependent_MTases_sf"/>
</dbReference>
<dbReference type="GO" id="GO:0052914">
    <property type="term" value="F:16S rRNA (guanine(1207)-N(2))-methyltransferase activity"/>
    <property type="evidence" value="ECO:0007669"/>
    <property type="project" value="UniProtKB-EC"/>
</dbReference>
<gene>
    <name evidence="6 9" type="primary">rsmC</name>
    <name evidence="9" type="ORF">GPLA_2012</name>
</gene>
<dbReference type="STRING" id="1129793.GPLA_2012"/>
<proteinExistence type="inferred from homology"/>
<keyword evidence="1 6" id="KW-0963">Cytoplasm</keyword>
<dbReference type="SUPFAM" id="SSF53335">
    <property type="entry name" value="S-adenosyl-L-methionine-dependent methyltransferases"/>
    <property type="match status" value="1"/>
</dbReference>
<evidence type="ECO:0000256" key="3">
    <source>
        <dbReference type="ARBA" id="ARBA00022603"/>
    </source>
</evidence>
<dbReference type="HAMAP" id="MF_01862">
    <property type="entry name" value="16SrRNA_methyltr_C"/>
    <property type="match status" value="1"/>
</dbReference>
<dbReference type="Proteomes" id="UP000006322">
    <property type="component" value="Unassembled WGS sequence"/>
</dbReference>
<dbReference type="PANTHER" id="PTHR47816">
    <property type="entry name" value="RIBOSOMAL RNA SMALL SUBUNIT METHYLTRANSFERASE C"/>
    <property type="match status" value="1"/>
</dbReference>
<keyword evidence="3 6" id="KW-0489">Methyltransferase</keyword>
<dbReference type="CDD" id="cd02440">
    <property type="entry name" value="AdoMet_MTases"/>
    <property type="match status" value="1"/>
</dbReference>
<feature type="domain" description="Methyltransferase small N-terminal" evidence="8">
    <location>
        <begin position="6"/>
        <end position="163"/>
    </location>
</feature>
<comment type="subunit">
    <text evidence="6">Monomer.</text>
</comment>
<feature type="domain" description="Methyltransferase small" evidence="7">
    <location>
        <begin position="174"/>
        <end position="339"/>
    </location>
</feature>
<comment type="subcellular location">
    <subcellularLocation>
        <location evidence="6">Cytoplasm</location>
    </subcellularLocation>
</comment>
<evidence type="ECO:0000256" key="5">
    <source>
        <dbReference type="ARBA" id="ARBA00022691"/>
    </source>
</evidence>
<comment type="similarity">
    <text evidence="6">Belongs to the methyltransferase superfamily. RsmC family.</text>
</comment>
<dbReference type="AlphaFoldDB" id="K6ZVV2"/>
<comment type="catalytic activity">
    <reaction evidence="6">
        <text>guanosine(1207) in 16S rRNA + S-adenosyl-L-methionine = N(2)-methylguanosine(1207) in 16S rRNA + S-adenosyl-L-homocysteine + H(+)</text>
        <dbReference type="Rhea" id="RHEA:42736"/>
        <dbReference type="Rhea" id="RHEA-COMP:10213"/>
        <dbReference type="Rhea" id="RHEA-COMP:10214"/>
        <dbReference type="ChEBI" id="CHEBI:15378"/>
        <dbReference type="ChEBI" id="CHEBI:57856"/>
        <dbReference type="ChEBI" id="CHEBI:59789"/>
        <dbReference type="ChEBI" id="CHEBI:74269"/>
        <dbReference type="ChEBI" id="CHEBI:74481"/>
        <dbReference type="EC" id="2.1.1.172"/>
    </reaction>
</comment>
<evidence type="ECO:0000259" key="7">
    <source>
        <dbReference type="Pfam" id="PF05175"/>
    </source>
</evidence>
<name>K6ZVV2_9ALTE</name>
<evidence type="ECO:0000256" key="1">
    <source>
        <dbReference type="ARBA" id="ARBA00022490"/>
    </source>
</evidence>
<organism evidence="9 10">
    <name type="scientific">Paraglaciecola polaris LMG 21857</name>
    <dbReference type="NCBI Taxonomy" id="1129793"/>
    <lineage>
        <taxon>Bacteria</taxon>
        <taxon>Pseudomonadati</taxon>
        <taxon>Pseudomonadota</taxon>
        <taxon>Gammaproteobacteria</taxon>
        <taxon>Alteromonadales</taxon>
        <taxon>Alteromonadaceae</taxon>
        <taxon>Paraglaciecola</taxon>
    </lineage>
</organism>
<dbReference type="EMBL" id="BAER01000045">
    <property type="protein sequence ID" value="GAC32918.1"/>
    <property type="molecule type" value="Genomic_DNA"/>
</dbReference>
<evidence type="ECO:0000256" key="6">
    <source>
        <dbReference type="HAMAP-Rule" id="MF_01862"/>
    </source>
</evidence>
<comment type="function">
    <text evidence="6">Specifically methylates the guanine in position 1207 of 16S rRNA in the 30S particle.</text>
</comment>